<evidence type="ECO:0000313" key="2">
    <source>
        <dbReference type="EMBL" id="MDQ1117778.1"/>
    </source>
</evidence>
<gene>
    <name evidence="2" type="ORF">QE383_000086</name>
</gene>
<feature type="region of interest" description="Disordered" evidence="1">
    <location>
        <begin position="167"/>
        <end position="216"/>
    </location>
</feature>
<dbReference type="AlphaFoldDB" id="A0AAW8G6K3"/>
<accession>A0AAW8G6K3</accession>
<evidence type="ECO:0008006" key="4">
    <source>
        <dbReference type="Google" id="ProtNLM"/>
    </source>
</evidence>
<dbReference type="Proteomes" id="UP001234354">
    <property type="component" value="Unassembled WGS sequence"/>
</dbReference>
<reference evidence="2" key="1">
    <citation type="submission" date="2023-07" db="EMBL/GenBank/DDBJ databases">
        <title>Functional and genomic diversity of the sorghum phyllosphere microbiome.</title>
        <authorList>
            <person name="Shade A."/>
        </authorList>
    </citation>
    <scope>NUCLEOTIDE SEQUENCE</scope>
    <source>
        <strain evidence="2">SORGH_AS_0908</strain>
    </source>
</reference>
<name>A0AAW8G6K3_9GAMM</name>
<evidence type="ECO:0000256" key="1">
    <source>
        <dbReference type="SAM" id="MobiDB-lite"/>
    </source>
</evidence>
<sequence>MRPRKTDQAHAALQTHRAGLDMRQRRVLILADGQRSLEALTAMLGADTPLHVAALIRAGYLGLAEEPAPQPRPAHAPAAPAMTAPAAHRRSMVAARLYLLGMLELQRHPDALRLHAQLQRAADDGLAVQTMREALQLLPALTSTGYVQRIADRLREVLPEDQLHALETPTPAAPTGLSPAAGSCASGLPSTAGSHAGGARPPSPDAWAAAPPASRT</sequence>
<dbReference type="EMBL" id="JAUTBB010000001">
    <property type="protein sequence ID" value="MDQ1117778.1"/>
    <property type="molecule type" value="Genomic_DNA"/>
</dbReference>
<comment type="caution">
    <text evidence="2">The sequence shown here is derived from an EMBL/GenBank/DDBJ whole genome shotgun (WGS) entry which is preliminary data.</text>
</comment>
<feature type="compositionally biased region" description="Low complexity" evidence="1">
    <location>
        <begin position="205"/>
        <end position="216"/>
    </location>
</feature>
<organism evidence="2 3">
    <name type="scientific">Pseudoxanthomonas winnipegensis</name>
    <dbReference type="NCBI Taxonomy" id="2480810"/>
    <lineage>
        <taxon>Bacteria</taxon>
        <taxon>Pseudomonadati</taxon>
        <taxon>Pseudomonadota</taxon>
        <taxon>Gammaproteobacteria</taxon>
        <taxon>Lysobacterales</taxon>
        <taxon>Lysobacteraceae</taxon>
        <taxon>Pseudoxanthomonas</taxon>
    </lineage>
</organism>
<proteinExistence type="predicted"/>
<protein>
    <recommendedName>
        <fullName evidence="4">Bacterial transcriptional activator domain-containing protein</fullName>
    </recommendedName>
</protein>
<evidence type="ECO:0000313" key="3">
    <source>
        <dbReference type="Proteomes" id="UP001234354"/>
    </source>
</evidence>